<protein>
    <recommendedName>
        <fullName evidence="2">RGS domain-containing protein</fullName>
    </recommendedName>
</protein>
<feature type="region of interest" description="Disordered" evidence="1">
    <location>
        <begin position="1475"/>
        <end position="1537"/>
    </location>
</feature>
<feature type="compositionally biased region" description="Basic and acidic residues" evidence="1">
    <location>
        <begin position="186"/>
        <end position="196"/>
    </location>
</feature>
<feature type="compositionally biased region" description="Basic and acidic residues" evidence="1">
    <location>
        <begin position="148"/>
        <end position="161"/>
    </location>
</feature>
<evidence type="ECO:0000259" key="2">
    <source>
        <dbReference type="PROSITE" id="PS50132"/>
    </source>
</evidence>
<name>A0A9P8A6N1_MORAP</name>
<feature type="region of interest" description="Disordered" evidence="1">
    <location>
        <begin position="1165"/>
        <end position="1188"/>
    </location>
</feature>
<feature type="compositionally biased region" description="Low complexity" evidence="1">
    <location>
        <begin position="1675"/>
        <end position="1692"/>
    </location>
</feature>
<feature type="region of interest" description="Disordered" evidence="1">
    <location>
        <begin position="269"/>
        <end position="356"/>
    </location>
</feature>
<dbReference type="PROSITE" id="PS50132">
    <property type="entry name" value="RGS"/>
    <property type="match status" value="1"/>
</dbReference>
<evidence type="ECO:0000256" key="1">
    <source>
        <dbReference type="SAM" id="MobiDB-lite"/>
    </source>
</evidence>
<feature type="compositionally biased region" description="Polar residues" evidence="1">
    <location>
        <begin position="1223"/>
        <end position="1243"/>
    </location>
</feature>
<dbReference type="Gene3D" id="1.10.167.10">
    <property type="entry name" value="Regulator of G-protein Signalling 4, domain 2"/>
    <property type="match status" value="1"/>
</dbReference>
<evidence type="ECO:0000313" key="4">
    <source>
        <dbReference type="Proteomes" id="UP000717515"/>
    </source>
</evidence>
<feature type="region of interest" description="Disordered" evidence="1">
    <location>
        <begin position="1025"/>
        <end position="1085"/>
    </location>
</feature>
<feature type="compositionally biased region" description="Low complexity" evidence="1">
    <location>
        <begin position="1053"/>
        <end position="1064"/>
    </location>
</feature>
<sequence>MQPQKDLMLSRRQKTLSSISNYIPIHILLNQPAGVSFSLTIPKSFTIEQLARQIEAEYAYLVEREVGNSSYPVIECGALFDHVDLPKRNRRRLSLRQRLQQKEKQQPIPRGARAPLPTTGPPQDKASDTETGSAEDGILEQDDGQDVADERAQSDVDKEEKAEAEEDKQVLVVDEVETAEADNDDEYRVGEAHSDDDSASEEDEDEDEDEDDDMTDEREEAESRGVQLRFSDKVEDVLERDSTVHVVNIDQGLGMGRKLSLTNLALAVSQGERSFSDDSCTEQPPGVPSSPGGVQPASSAAQSPHSNSGRCAEDKETATDTSITVSAMPGIEITGDPQESESDSEDQGMSSPSSGEAIKNFAIREGADPRASTFTTDTAVTLLEPSCIPSSSRPQEGSEDTTVRRETLLTTQEVERPLSMCSIATEATSFSRKVSFQSPSYEDDEKTRYSSPPSRPRSRATDILLNLESSSNDTRFQEILHNTIALDHFRQFCFQEYSIENLLFWMDVELYAKPSLELLQMDQKPKPTKKTVEEGEQEEEEDTPVEDEKVMQDESEMETRGQFAVQHARYIYLTYIDPCGPLQVNLSDESRTDIPWPILDHKSHIHQRRASASSVASTDSSIVGSPTDEKSIDEKMADEPVGWPLDRHMFDGAQEHTYQLMKGHTLVRFEDSDLWKEVEKIMQERPEEYANATIKGPLNSYYRPDTSVILSTVSRSRSRHPRAKPQTLYNWNNSTSDLDRSKDKEEALAKTMSQYFGPIPPAILGLGRLQNHEDEEEYEDFEEFDTCEDGRAAPMSRNGNGNHDSSKRLSTASNSSITAGFRNHRFTKRLVGRGKNVPSSASEDPLELYGEDPQQSQDASIAEIDSVENGRRTTRWMVAGYFDDQVRLTAAQRKRLLRRNKKLTKFFGSRVDGSLRPLEENNHEERGFPGDYLGILGSSSSPLLGSPVAYALSSSTIHDVSHKKMAKGFNKIHRTKLRSKMMGSGSDSEALMLLPGGSHGYSSDVYSGRASGFKSGNLLQKFKRASSDYEDDSRTQNGYRSFGSSSNRRPDGSRSLTRTTSLFSSRKRNSSAGGGGGGGGHHRSLTATDVHQHQTRVLAAHPHPLWSGSLSDQEGTSTAAHERLRGLSLLSIMAANNNSTSGHTAGVTPTTPTMHGFPGMFRGMDLEAGQQSPSSQLSNGGSNASERVSMERHAMYTRRKKADKLSMFFGAQLTPLELSSQLAMEQGDDLSQPQRQQPQRTNGSRSSNESSKSQQDLRVTGPTVSSVNKLSNKDRSILWKRSKKLREILGESLPEAEVALALTRPVLLGSFSTKFRGVRNQGSSIFGSNISGGRRPSVGASGKILRRKRQGSLHGSKVGEGNDSEDEQEDMDDASSEDYEDDLEDDSQEDLMSSMSNSLPRHGVNGKIKGRIVKRSSSSALVRPRRSSTVSAASSARSHPLHSRASRGSVSAGSKHVSALSLESFQTIDSLVSEVHDDGDDYGDDSVAASSTIRRRKSSSRGYAVDHDSSVGVSGLKATPASVDNSNTDADRYRRKKKMDKIQQFMGDRVPEQDLWMGAVGRERTQEMLDMNLLSPTNSTFSFEGNSNNNNASQNNHNGSSNKKKSSLDAGTRTGGGNGGVVEAVSTSVSFSRHGKGFPRRNKNKSGDKPAEDKTMTVVQGGIRMERSLSDPMTGLLGQPEGPQQQLHPNPNRLSTVSRLRQQLSSSTQASNQNTISGIGHLLLGTAASSSPATAAGPASFANGNDSFSKDKDSDFDTEDDNNSTRQMIPRLRAMSGDDQERFLKRAEKLEKYFGQIPPSKLLESSLTSLPLISSFSSSEAPGSSSSASNIEEGTQDRKPQHSKQRSLFELVGLLSNGKDHSGSGGKDKTKSSSNPGSKRSSIQSLAKGSKGSFKTTAAALVAGSSEDAIESLNVAETPFRVEV</sequence>
<feature type="region of interest" description="Disordered" evidence="1">
    <location>
        <begin position="522"/>
        <end position="549"/>
    </location>
</feature>
<dbReference type="Proteomes" id="UP000717515">
    <property type="component" value="Unassembled WGS sequence"/>
</dbReference>
<dbReference type="EMBL" id="JAIFTL010000053">
    <property type="protein sequence ID" value="KAG9324919.1"/>
    <property type="molecule type" value="Genomic_DNA"/>
</dbReference>
<feature type="domain" description="RGS" evidence="2">
    <location>
        <begin position="475"/>
        <end position="679"/>
    </location>
</feature>
<dbReference type="InterPro" id="IPR044926">
    <property type="entry name" value="RGS_subdomain_2"/>
</dbReference>
<accession>A0A9P8A6N1</accession>
<feature type="region of interest" description="Disordered" evidence="1">
    <location>
        <begin position="97"/>
        <end position="230"/>
    </location>
</feature>
<feature type="compositionally biased region" description="Low complexity" evidence="1">
    <location>
        <begin position="1729"/>
        <end position="1740"/>
    </location>
</feature>
<feature type="region of interest" description="Disordered" evidence="1">
    <location>
        <begin position="1856"/>
        <end position="1893"/>
    </location>
</feature>
<feature type="compositionally biased region" description="Basic and acidic residues" evidence="1">
    <location>
        <begin position="1645"/>
        <end position="1655"/>
    </location>
</feature>
<dbReference type="SMART" id="SM00315">
    <property type="entry name" value="RGS"/>
    <property type="match status" value="1"/>
</dbReference>
<dbReference type="PANTHER" id="PTHR10845">
    <property type="entry name" value="REGULATOR OF G PROTEIN SIGNALING"/>
    <property type="match status" value="1"/>
</dbReference>
<feature type="region of interest" description="Disordered" evidence="1">
    <location>
        <begin position="611"/>
        <end position="631"/>
    </location>
</feature>
<feature type="region of interest" description="Disordered" evidence="1">
    <location>
        <begin position="1815"/>
        <end position="1844"/>
    </location>
</feature>
<feature type="compositionally biased region" description="Acidic residues" evidence="1">
    <location>
        <begin position="137"/>
        <end position="147"/>
    </location>
</feature>
<feature type="compositionally biased region" description="Low complexity" evidence="1">
    <location>
        <begin position="289"/>
        <end position="304"/>
    </location>
</feature>
<feature type="region of interest" description="Disordered" evidence="1">
    <location>
        <begin position="829"/>
        <end position="866"/>
    </location>
</feature>
<feature type="compositionally biased region" description="Acidic residues" evidence="1">
    <location>
        <begin position="534"/>
        <end position="545"/>
    </location>
</feature>
<feature type="compositionally biased region" description="Low complexity" evidence="1">
    <location>
        <begin position="611"/>
        <end position="621"/>
    </location>
</feature>
<proteinExistence type="predicted"/>
<feature type="compositionally biased region" description="Low complexity" evidence="1">
    <location>
        <begin position="1579"/>
        <end position="1601"/>
    </location>
</feature>
<feature type="region of interest" description="Disordered" evidence="1">
    <location>
        <begin position="1322"/>
        <end position="1452"/>
    </location>
</feature>
<dbReference type="Pfam" id="PF00615">
    <property type="entry name" value="RGS"/>
    <property type="match status" value="1"/>
</dbReference>
<gene>
    <name evidence="3" type="ORF">KVV02_008481</name>
</gene>
<feature type="compositionally biased region" description="Polar residues" evidence="1">
    <location>
        <begin position="1254"/>
        <end position="1268"/>
    </location>
</feature>
<feature type="region of interest" description="Disordered" evidence="1">
    <location>
        <begin position="774"/>
        <end position="817"/>
    </location>
</feature>
<evidence type="ECO:0000313" key="3">
    <source>
        <dbReference type="EMBL" id="KAG9324919.1"/>
    </source>
</evidence>
<feature type="compositionally biased region" description="Low complexity" evidence="1">
    <location>
        <begin position="1872"/>
        <end position="1882"/>
    </location>
</feature>
<reference evidence="3" key="1">
    <citation type="submission" date="2021-07" db="EMBL/GenBank/DDBJ databases">
        <title>Draft genome of Mortierella alpina, strain LL118, isolated from an aspen leaf litter sample.</title>
        <authorList>
            <person name="Yang S."/>
            <person name="Vinatzer B.A."/>
        </authorList>
    </citation>
    <scope>NUCLEOTIDE SEQUENCE</scope>
    <source>
        <strain evidence="3">LL118</strain>
    </source>
</reference>
<feature type="compositionally biased region" description="Acidic residues" evidence="1">
    <location>
        <begin position="774"/>
        <end position="787"/>
    </location>
</feature>
<feature type="compositionally biased region" description="Low complexity" evidence="1">
    <location>
        <begin position="1322"/>
        <end position="1333"/>
    </location>
</feature>
<feature type="compositionally biased region" description="Basic residues" evidence="1">
    <location>
        <begin position="1633"/>
        <end position="1644"/>
    </location>
</feature>
<feature type="region of interest" description="Disordered" evidence="1">
    <location>
        <begin position="1579"/>
        <end position="1656"/>
    </location>
</feature>
<feature type="compositionally biased region" description="Acidic residues" evidence="1">
    <location>
        <begin position="197"/>
        <end position="220"/>
    </location>
</feature>
<dbReference type="PANTHER" id="PTHR10845:SF192">
    <property type="entry name" value="DOUBLE HIT, ISOFORM B"/>
    <property type="match status" value="1"/>
</dbReference>
<feature type="compositionally biased region" description="Polar residues" evidence="1">
    <location>
        <begin position="797"/>
        <end position="817"/>
    </location>
</feature>
<feature type="compositionally biased region" description="Low complexity" evidence="1">
    <location>
        <begin position="1244"/>
        <end position="1253"/>
    </location>
</feature>
<feature type="compositionally biased region" description="Acidic residues" evidence="1">
    <location>
        <begin position="174"/>
        <end position="185"/>
    </location>
</feature>
<dbReference type="SUPFAM" id="SSF48097">
    <property type="entry name" value="Regulator of G-protein signaling, RGS"/>
    <property type="match status" value="1"/>
</dbReference>
<dbReference type="InterPro" id="IPR016137">
    <property type="entry name" value="RGS"/>
</dbReference>
<feature type="compositionally biased region" description="Low complexity" evidence="1">
    <location>
        <begin position="1427"/>
        <end position="1438"/>
    </location>
</feature>
<comment type="caution">
    <text evidence="3">The sequence shown here is derived from an EMBL/GenBank/DDBJ whole genome shotgun (WGS) entry which is preliminary data.</text>
</comment>
<feature type="region of interest" description="Disordered" evidence="1">
    <location>
        <begin position="1223"/>
        <end position="1268"/>
    </location>
</feature>
<feature type="region of interest" description="Disordered" evidence="1">
    <location>
        <begin position="1670"/>
        <end position="1692"/>
    </location>
</feature>
<feature type="compositionally biased region" description="Polar residues" evidence="1">
    <location>
        <begin position="271"/>
        <end position="282"/>
    </location>
</feature>
<feature type="compositionally biased region" description="Basic and acidic residues" evidence="1">
    <location>
        <begin position="1858"/>
        <end position="1871"/>
    </location>
</feature>
<feature type="compositionally biased region" description="Acidic residues" evidence="1">
    <location>
        <begin position="1362"/>
        <end position="1389"/>
    </location>
</feature>
<dbReference type="InterPro" id="IPR036305">
    <property type="entry name" value="RGS_sf"/>
</dbReference>
<feature type="compositionally biased region" description="Polar residues" evidence="1">
    <location>
        <begin position="1035"/>
        <end position="1047"/>
    </location>
</feature>
<feature type="region of interest" description="Disordered" evidence="1">
    <location>
        <begin position="434"/>
        <end position="462"/>
    </location>
</feature>
<feature type="compositionally biased region" description="Polar residues" evidence="1">
    <location>
        <begin position="1169"/>
        <end position="1186"/>
    </location>
</feature>
<dbReference type="CDD" id="cd07440">
    <property type="entry name" value="RGS"/>
    <property type="match status" value="1"/>
</dbReference>
<feature type="region of interest" description="Disordered" evidence="1">
    <location>
        <begin position="1729"/>
        <end position="1768"/>
    </location>
</feature>
<feature type="compositionally biased region" description="Low complexity" evidence="1">
    <location>
        <begin position="1815"/>
        <end position="1829"/>
    </location>
</feature>
<organism evidence="3 4">
    <name type="scientific">Mortierella alpina</name>
    <name type="common">Oleaginous fungus</name>
    <name type="synonym">Mortierella renispora</name>
    <dbReference type="NCBI Taxonomy" id="64518"/>
    <lineage>
        <taxon>Eukaryota</taxon>
        <taxon>Fungi</taxon>
        <taxon>Fungi incertae sedis</taxon>
        <taxon>Mucoromycota</taxon>
        <taxon>Mortierellomycotina</taxon>
        <taxon>Mortierellomycetes</taxon>
        <taxon>Mortierellales</taxon>
        <taxon>Mortierellaceae</taxon>
        <taxon>Mortierella</taxon>
    </lineage>
</organism>
<feature type="region of interest" description="Disordered" evidence="1">
    <location>
        <begin position="714"/>
        <end position="744"/>
    </location>
</feature>
<feature type="compositionally biased region" description="Polar residues" evidence="1">
    <location>
        <begin position="727"/>
        <end position="736"/>
    </location>
</feature>